<name>A0A5E4NAP2_9HEMI</name>
<evidence type="ECO:0000313" key="3">
    <source>
        <dbReference type="Proteomes" id="UP000325440"/>
    </source>
</evidence>
<dbReference type="GO" id="GO:0003676">
    <property type="term" value="F:nucleic acid binding"/>
    <property type="evidence" value="ECO:0007669"/>
    <property type="project" value="InterPro"/>
</dbReference>
<feature type="domain" description="Tc1-like transposase DDE" evidence="1">
    <location>
        <begin position="11"/>
        <end position="67"/>
    </location>
</feature>
<dbReference type="AlphaFoldDB" id="A0A5E4NAP2"/>
<reference evidence="2 3" key="1">
    <citation type="submission" date="2019-08" db="EMBL/GenBank/DDBJ databases">
        <authorList>
            <person name="Alioto T."/>
            <person name="Alioto T."/>
            <person name="Gomez Garrido J."/>
        </authorList>
    </citation>
    <scope>NUCLEOTIDE SEQUENCE [LARGE SCALE GENOMIC DNA]</scope>
</reference>
<dbReference type="OrthoDB" id="4843387at2759"/>
<evidence type="ECO:0000313" key="2">
    <source>
        <dbReference type="EMBL" id="VVC41873.1"/>
    </source>
</evidence>
<gene>
    <name evidence="2" type="ORF">CINCED_3A009129</name>
</gene>
<organism evidence="2 3">
    <name type="scientific">Cinara cedri</name>
    <dbReference type="NCBI Taxonomy" id="506608"/>
    <lineage>
        <taxon>Eukaryota</taxon>
        <taxon>Metazoa</taxon>
        <taxon>Ecdysozoa</taxon>
        <taxon>Arthropoda</taxon>
        <taxon>Hexapoda</taxon>
        <taxon>Insecta</taxon>
        <taxon>Pterygota</taxon>
        <taxon>Neoptera</taxon>
        <taxon>Paraneoptera</taxon>
        <taxon>Hemiptera</taxon>
        <taxon>Sternorrhyncha</taxon>
        <taxon>Aphidomorpha</taxon>
        <taxon>Aphidoidea</taxon>
        <taxon>Aphididae</taxon>
        <taxon>Lachninae</taxon>
        <taxon>Cinara</taxon>
    </lineage>
</organism>
<dbReference type="Pfam" id="PF13358">
    <property type="entry name" value="DDE_3"/>
    <property type="match status" value="1"/>
</dbReference>
<proteinExistence type="predicted"/>
<dbReference type="EMBL" id="CABPRJ010001929">
    <property type="protein sequence ID" value="VVC41873.1"/>
    <property type="molecule type" value="Genomic_DNA"/>
</dbReference>
<accession>A0A5E4NAP2</accession>
<sequence length="108" mass="12589">MGIKDDFIFTQDNDPKHTAKKVKAWLSNNVTEYLVTPPQSPDINPIENLWGYLDRKIRNHNISSKETQKNALEEEWNKITAETTRHLVDSMSMRLEAIIRAKGYPTKY</sequence>
<evidence type="ECO:0000259" key="1">
    <source>
        <dbReference type="Pfam" id="PF13358"/>
    </source>
</evidence>
<dbReference type="Proteomes" id="UP000325440">
    <property type="component" value="Unassembled WGS sequence"/>
</dbReference>
<dbReference type="Gene3D" id="3.30.420.10">
    <property type="entry name" value="Ribonuclease H-like superfamily/Ribonuclease H"/>
    <property type="match status" value="1"/>
</dbReference>
<protein>
    <submittedName>
        <fullName evidence="2">Ribonuclease H-like domain</fullName>
    </submittedName>
</protein>
<dbReference type="InterPro" id="IPR036397">
    <property type="entry name" value="RNaseH_sf"/>
</dbReference>
<dbReference type="InterPro" id="IPR038717">
    <property type="entry name" value="Tc1-like_DDE_dom"/>
</dbReference>
<keyword evidence="3" id="KW-1185">Reference proteome</keyword>